<feature type="non-terminal residue" evidence="1">
    <location>
        <position position="106"/>
    </location>
</feature>
<dbReference type="AlphaFoldDB" id="A0AAN4ZN53"/>
<proteinExistence type="predicted"/>
<name>A0AAN4ZN53_9BILA</name>
<evidence type="ECO:0000313" key="2">
    <source>
        <dbReference type="Proteomes" id="UP001328107"/>
    </source>
</evidence>
<feature type="non-terminal residue" evidence="1">
    <location>
        <position position="1"/>
    </location>
</feature>
<gene>
    <name evidence="1" type="ORF">PMAYCL1PPCAC_11517</name>
</gene>
<keyword evidence="2" id="KW-1185">Reference proteome</keyword>
<sequence>PTLLPPTLTPPPSSSIFVLPPPSSRPLPLMDRRPPPCCECCCRPDRVVPPLPTKILIRTVMRRTRRMASFSPPSLRWSNWSRFWMRPWLPAYSDLAADALVGVEVM</sequence>
<protein>
    <submittedName>
        <fullName evidence="1">Uncharacterized protein</fullName>
    </submittedName>
</protein>
<organism evidence="1 2">
    <name type="scientific">Pristionchus mayeri</name>
    <dbReference type="NCBI Taxonomy" id="1317129"/>
    <lineage>
        <taxon>Eukaryota</taxon>
        <taxon>Metazoa</taxon>
        <taxon>Ecdysozoa</taxon>
        <taxon>Nematoda</taxon>
        <taxon>Chromadorea</taxon>
        <taxon>Rhabditida</taxon>
        <taxon>Rhabditina</taxon>
        <taxon>Diplogasteromorpha</taxon>
        <taxon>Diplogasteroidea</taxon>
        <taxon>Neodiplogasteridae</taxon>
        <taxon>Pristionchus</taxon>
    </lineage>
</organism>
<comment type="caution">
    <text evidence="1">The sequence shown here is derived from an EMBL/GenBank/DDBJ whole genome shotgun (WGS) entry which is preliminary data.</text>
</comment>
<dbReference type="Proteomes" id="UP001328107">
    <property type="component" value="Unassembled WGS sequence"/>
</dbReference>
<accession>A0AAN4ZN53</accession>
<dbReference type="EMBL" id="BTRK01000003">
    <property type="protein sequence ID" value="GMR41322.1"/>
    <property type="molecule type" value="Genomic_DNA"/>
</dbReference>
<reference evidence="2" key="1">
    <citation type="submission" date="2022-10" db="EMBL/GenBank/DDBJ databases">
        <title>Genome assembly of Pristionchus species.</title>
        <authorList>
            <person name="Yoshida K."/>
            <person name="Sommer R.J."/>
        </authorList>
    </citation>
    <scope>NUCLEOTIDE SEQUENCE [LARGE SCALE GENOMIC DNA]</scope>
    <source>
        <strain evidence="2">RS5460</strain>
    </source>
</reference>
<evidence type="ECO:0000313" key="1">
    <source>
        <dbReference type="EMBL" id="GMR41322.1"/>
    </source>
</evidence>